<sequence>MRPVITILCLLTASTTAEVKPAEVAAGDAPAKTAAAEVSIEQAINKGADFLVKHQNKNGSWGSARRTKGLNIFAPLPDGHQAFHTASSALALHGLLECGDQRPATLAAIEKGEAWLLSVLPLQRSINPMATYNIWAHSYGLRALASLYRHHEDPAKRAEYVRQAKIQVAKLARYEDVNGGWGYLDFEGHTAKPSGMPTSFTTATAVLGMKDAATTMGFELPPVLMKRSLAAMVLQRTGDFSYVYSRDHRYRPRVPINRPAGSLGRSQACNAACRALGDESVTDEVLLTWLDRLFERNGWLDMGRKRPIPHEAPAQVAGYFYFYGHYYAADCIHMLPEKDQGPWKQKLAALMITKQEENGSWWDYPLYDYHYAYGTGYVLAILGKCR</sequence>
<reference evidence="1" key="1">
    <citation type="submission" date="2024-07" db="EMBL/GenBank/DDBJ databases">
        <title>Complete genome sequence of Verrucomicrobiaceae bacterium NT6N.</title>
        <authorList>
            <person name="Huang C."/>
            <person name="Takami H."/>
            <person name="Hamasaki K."/>
        </authorList>
    </citation>
    <scope>NUCLEOTIDE SEQUENCE</scope>
    <source>
        <strain evidence="1">NT6N</strain>
    </source>
</reference>
<accession>A0AAT9FMY4</accession>
<dbReference type="SUPFAM" id="SSF48239">
    <property type="entry name" value="Terpenoid cyclases/Protein prenyltransferases"/>
    <property type="match status" value="1"/>
</dbReference>
<dbReference type="AlphaFoldDB" id="A0AAT9FMY4"/>
<proteinExistence type="predicted"/>
<protein>
    <recommendedName>
        <fullName evidence="2">Squalene cyclase C-terminal domain-containing protein</fullName>
    </recommendedName>
</protein>
<dbReference type="KEGG" id="osu:NT6N_23160"/>
<dbReference type="EMBL" id="AP026866">
    <property type="protein sequence ID" value="BDS07276.1"/>
    <property type="molecule type" value="Genomic_DNA"/>
</dbReference>
<evidence type="ECO:0008006" key="2">
    <source>
        <dbReference type="Google" id="ProtNLM"/>
    </source>
</evidence>
<organism evidence="1">
    <name type="scientific">Oceaniferula spumae</name>
    <dbReference type="NCBI Taxonomy" id="2979115"/>
    <lineage>
        <taxon>Bacteria</taxon>
        <taxon>Pseudomonadati</taxon>
        <taxon>Verrucomicrobiota</taxon>
        <taxon>Verrucomicrobiia</taxon>
        <taxon>Verrucomicrobiales</taxon>
        <taxon>Verrucomicrobiaceae</taxon>
        <taxon>Oceaniferula</taxon>
    </lineage>
</organism>
<dbReference type="Gene3D" id="1.50.10.20">
    <property type="match status" value="1"/>
</dbReference>
<name>A0AAT9FMY4_9BACT</name>
<evidence type="ECO:0000313" key="1">
    <source>
        <dbReference type="EMBL" id="BDS07276.1"/>
    </source>
</evidence>
<dbReference type="InterPro" id="IPR008930">
    <property type="entry name" value="Terpenoid_cyclase/PrenylTrfase"/>
</dbReference>
<gene>
    <name evidence="1" type="ORF">NT6N_23160</name>
</gene>